<gene>
    <name evidence="1" type="ORF">HAX54_053168</name>
</gene>
<proteinExistence type="predicted"/>
<dbReference type="Proteomes" id="UP000823775">
    <property type="component" value="Unassembled WGS sequence"/>
</dbReference>
<accession>A0ABS8T0W9</accession>
<evidence type="ECO:0000313" key="2">
    <source>
        <dbReference type="Proteomes" id="UP000823775"/>
    </source>
</evidence>
<dbReference type="EMBL" id="JACEIK010000983">
    <property type="protein sequence ID" value="MCD7464644.1"/>
    <property type="molecule type" value="Genomic_DNA"/>
</dbReference>
<protein>
    <submittedName>
        <fullName evidence="1">Uncharacterized protein</fullName>
    </submittedName>
</protein>
<organism evidence="1 2">
    <name type="scientific">Datura stramonium</name>
    <name type="common">Jimsonweed</name>
    <name type="synonym">Common thornapple</name>
    <dbReference type="NCBI Taxonomy" id="4076"/>
    <lineage>
        <taxon>Eukaryota</taxon>
        <taxon>Viridiplantae</taxon>
        <taxon>Streptophyta</taxon>
        <taxon>Embryophyta</taxon>
        <taxon>Tracheophyta</taxon>
        <taxon>Spermatophyta</taxon>
        <taxon>Magnoliopsida</taxon>
        <taxon>eudicotyledons</taxon>
        <taxon>Gunneridae</taxon>
        <taxon>Pentapetalae</taxon>
        <taxon>asterids</taxon>
        <taxon>lamiids</taxon>
        <taxon>Solanales</taxon>
        <taxon>Solanaceae</taxon>
        <taxon>Solanoideae</taxon>
        <taxon>Datureae</taxon>
        <taxon>Datura</taxon>
    </lineage>
</organism>
<sequence length="162" mass="18732">MGRHLSRQPILLSAGYFHNPNRRTIVQEDDPSFNHRILPEARPDVEQKGQTSRWYVVLKDGPSTWLSKLVSFSSQKRTDQLTVYRLIDDPSIWLSKSSSFPFKNSTTQTMDRLSNRELLFPSDYKRFSKSFSGTFLKSRLVLSTLDDGNLPQRLGKSYPSFL</sequence>
<feature type="non-terminal residue" evidence="1">
    <location>
        <position position="162"/>
    </location>
</feature>
<comment type="caution">
    <text evidence="1">The sequence shown here is derived from an EMBL/GenBank/DDBJ whole genome shotgun (WGS) entry which is preliminary data.</text>
</comment>
<evidence type="ECO:0000313" key="1">
    <source>
        <dbReference type="EMBL" id="MCD7464644.1"/>
    </source>
</evidence>
<keyword evidence="2" id="KW-1185">Reference proteome</keyword>
<name>A0ABS8T0W9_DATST</name>
<reference evidence="1 2" key="1">
    <citation type="journal article" date="2021" name="BMC Genomics">
        <title>Datura genome reveals duplications of psychoactive alkaloid biosynthetic genes and high mutation rate following tissue culture.</title>
        <authorList>
            <person name="Rajewski A."/>
            <person name="Carter-House D."/>
            <person name="Stajich J."/>
            <person name="Litt A."/>
        </authorList>
    </citation>
    <scope>NUCLEOTIDE SEQUENCE [LARGE SCALE GENOMIC DNA]</scope>
    <source>
        <strain evidence="1">AR-01</strain>
    </source>
</reference>